<evidence type="ECO:0000256" key="1">
    <source>
        <dbReference type="SAM" id="MobiDB-lite"/>
    </source>
</evidence>
<reference evidence="3" key="2">
    <citation type="journal article" date="2008" name="Nucleic Acids Res.">
        <title>The rice annotation project database (RAP-DB): 2008 update.</title>
        <authorList>
            <consortium name="The rice annotation project (RAP)"/>
        </authorList>
    </citation>
    <scope>GENOME REANNOTATION</scope>
    <source>
        <strain evidence="3">cv. Nipponbare</strain>
    </source>
</reference>
<name>Q5Z7T0_ORYSJ</name>
<dbReference type="EMBL" id="AP004678">
    <property type="protein sequence ID" value="BAD54111.1"/>
    <property type="molecule type" value="Genomic_DNA"/>
</dbReference>
<organism evidence="2 3">
    <name type="scientific">Oryza sativa subsp. japonica</name>
    <name type="common">Rice</name>
    <dbReference type="NCBI Taxonomy" id="39947"/>
    <lineage>
        <taxon>Eukaryota</taxon>
        <taxon>Viridiplantae</taxon>
        <taxon>Streptophyta</taxon>
        <taxon>Embryophyta</taxon>
        <taxon>Tracheophyta</taxon>
        <taxon>Spermatophyta</taxon>
        <taxon>Magnoliopsida</taxon>
        <taxon>Liliopsida</taxon>
        <taxon>Poales</taxon>
        <taxon>Poaceae</taxon>
        <taxon>BOP clade</taxon>
        <taxon>Oryzoideae</taxon>
        <taxon>Oryzeae</taxon>
        <taxon>Oryzinae</taxon>
        <taxon>Oryza</taxon>
        <taxon>Oryza sativa</taxon>
    </lineage>
</organism>
<feature type="compositionally biased region" description="Acidic residues" evidence="1">
    <location>
        <begin position="1"/>
        <end position="11"/>
    </location>
</feature>
<reference evidence="3" key="1">
    <citation type="journal article" date="2005" name="Nature">
        <title>The map-based sequence of the rice genome.</title>
        <authorList>
            <consortium name="International rice genome sequencing project (IRGSP)"/>
            <person name="Matsumoto T."/>
            <person name="Wu J."/>
            <person name="Kanamori H."/>
            <person name="Katayose Y."/>
            <person name="Fujisawa M."/>
            <person name="Namiki N."/>
            <person name="Mizuno H."/>
            <person name="Yamamoto K."/>
            <person name="Antonio B.A."/>
            <person name="Baba T."/>
            <person name="Sakata K."/>
            <person name="Nagamura Y."/>
            <person name="Aoki H."/>
            <person name="Arikawa K."/>
            <person name="Arita K."/>
            <person name="Bito T."/>
            <person name="Chiden Y."/>
            <person name="Fujitsuka N."/>
            <person name="Fukunaka R."/>
            <person name="Hamada M."/>
            <person name="Harada C."/>
            <person name="Hayashi A."/>
            <person name="Hijishita S."/>
            <person name="Honda M."/>
            <person name="Hosokawa S."/>
            <person name="Ichikawa Y."/>
            <person name="Idonuma A."/>
            <person name="Iijima M."/>
            <person name="Ikeda M."/>
            <person name="Ikeno M."/>
            <person name="Ito K."/>
            <person name="Ito S."/>
            <person name="Ito T."/>
            <person name="Ito Y."/>
            <person name="Ito Y."/>
            <person name="Iwabuchi A."/>
            <person name="Kamiya K."/>
            <person name="Karasawa W."/>
            <person name="Kurita K."/>
            <person name="Katagiri S."/>
            <person name="Kikuta A."/>
            <person name="Kobayashi H."/>
            <person name="Kobayashi N."/>
            <person name="Machita K."/>
            <person name="Maehara T."/>
            <person name="Masukawa M."/>
            <person name="Mizubayashi T."/>
            <person name="Mukai Y."/>
            <person name="Nagasaki H."/>
            <person name="Nagata Y."/>
            <person name="Naito S."/>
            <person name="Nakashima M."/>
            <person name="Nakama Y."/>
            <person name="Nakamichi Y."/>
            <person name="Nakamura M."/>
            <person name="Meguro A."/>
            <person name="Negishi M."/>
            <person name="Ohta I."/>
            <person name="Ohta T."/>
            <person name="Okamoto M."/>
            <person name="Ono N."/>
            <person name="Saji S."/>
            <person name="Sakaguchi M."/>
            <person name="Sakai K."/>
            <person name="Shibata M."/>
            <person name="Shimokawa T."/>
            <person name="Song J."/>
            <person name="Takazaki Y."/>
            <person name="Terasawa K."/>
            <person name="Tsugane M."/>
            <person name="Tsuji K."/>
            <person name="Ueda S."/>
            <person name="Waki K."/>
            <person name="Yamagata H."/>
            <person name="Yamamoto M."/>
            <person name="Yamamoto S."/>
            <person name="Yamane H."/>
            <person name="Yoshiki S."/>
            <person name="Yoshihara R."/>
            <person name="Yukawa K."/>
            <person name="Zhong H."/>
            <person name="Yano M."/>
            <person name="Yuan Q."/>
            <person name="Ouyang S."/>
            <person name="Liu J."/>
            <person name="Jones K.M."/>
            <person name="Gansberger K."/>
            <person name="Moffat K."/>
            <person name="Hill J."/>
            <person name="Bera J."/>
            <person name="Fadrosh D."/>
            <person name="Jin S."/>
            <person name="Johri S."/>
            <person name="Kim M."/>
            <person name="Overton L."/>
            <person name="Reardon M."/>
            <person name="Tsitrin T."/>
            <person name="Vuong H."/>
            <person name="Weaver B."/>
            <person name="Ciecko A."/>
            <person name="Tallon L."/>
            <person name="Jackson J."/>
            <person name="Pai G."/>
            <person name="Aken S.V."/>
            <person name="Utterback T."/>
            <person name="Reidmuller S."/>
            <person name="Feldblyum T."/>
            <person name="Hsiao J."/>
            <person name="Zismann V."/>
            <person name="Iobst S."/>
            <person name="de Vazeille A.R."/>
            <person name="Buell C.R."/>
            <person name="Ying K."/>
            <person name="Li Y."/>
            <person name="Lu T."/>
            <person name="Huang Y."/>
            <person name="Zhao Q."/>
            <person name="Feng Q."/>
            <person name="Zhang L."/>
            <person name="Zhu J."/>
            <person name="Weng Q."/>
            <person name="Mu J."/>
            <person name="Lu Y."/>
            <person name="Fan D."/>
            <person name="Liu Y."/>
            <person name="Guan J."/>
            <person name="Zhang Y."/>
            <person name="Yu S."/>
            <person name="Liu X."/>
            <person name="Zhang Y."/>
            <person name="Hong G."/>
            <person name="Han B."/>
            <person name="Choisne N."/>
            <person name="Demange N."/>
            <person name="Orjeda G."/>
            <person name="Samain S."/>
            <person name="Cattolico L."/>
            <person name="Pelletier E."/>
            <person name="Couloux A."/>
            <person name="Segurens B."/>
            <person name="Wincker P."/>
            <person name="D'Hont A."/>
            <person name="Scarpelli C."/>
            <person name="Weissenbach J."/>
            <person name="Salanoubat M."/>
            <person name="Quetier F."/>
            <person name="Yu Y."/>
            <person name="Kim H.R."/>
            <person name="Rambo T."/>
            <person name="Currie J."/>
            <person name="Collura K."/>
            <person name="Luo M."/>
            <person name="Yang T."/>
            <person name="Ammiraju J.S.S."/>
            <person name="Engler F."/>
            <person name="Soderlund C."/>
            <person name="Wing R.A."/>
            <person name="Palmer L.E."/>
            <person name="de la Bastide M."/>
            <person name="Spiegel L."/>
            <person name="Nascimento L."/>
            <person name="Zutavern T."/>
            <person name="O'Shaughnessy A."/>
            <person name="Dike S."/>
            <person name="Dedhia N."/>
            <person name="Preston R."/>
            <person name="Balija V."/>
            <person name="McCombie W.R."/>
            <person name="Chow T."/>
            <person name="Chen H."/>
            <person name="Chung M."/>
            <person name="Chen C."/>
            <person name="Shaw J."/>
            <person name="Wu H."/>
            <person name="Hsiao K."/>
            <person name="Chao Y."/>
            <person name="Chu M."/>
            <person name="Cheng C."/>
            <person name="Hour A."/>
            <person name="Lee P."/>
            <person name="Lin S."/>
            <person name="Lin Y."/>
            <person name="Liou J."/>
            <person name="Liu S."/>
            <person name="Hsing Y."/>
            <person name="Raghuvanshi S."/>
            <person name="Mohanty A."/>
            <person name="Bharti A.K."/>
            <person name="Gaur A."/>
            <person name="Gupta V."/>
            <person name="Kumar D."/>
            <person name="Ravi V."/>
            <person name="Vij S."/>
            <person name="Kapur A."/>
            <person name="Khurana P."/>
            <person name="Khurana P."/>
            <person name="Khurana J.P."/>
            <person name="Tyagi A.K."/>
            <person name="Gaikwad K."/>
            <person name="Singh A."/>
            <person name="Dalal V."/>
            <person name="Srivastava S."/>
            <person name="Dixit A."/>
            <person name="Pal A.K."/>
            <person name="Ghazi I.A."/>
            <person name="Yadav M."/>
            <person name="Pandit A."/>
            <person name="Bhargava A."/>
            <person name="Sureshbabu K."/>
            <person name="Batra K."/>
            <person name="Sharma T.R."/>
            <person name="Mohapatra T."/>
            <person name="Singh N.K."/>
            <person name="Messing J."/>
            <person name="Nelson A.B."/>
            <person name="Fuks G."/>
            <person name="Kavchok S."/>
            <person name="Keizer G."/>
            <person name="Linton E."/>
            <person name="Llaca V."/>
            <person name="Song R."/>
            <person name="Tanyolac B."/>
            <person name="Young S."/>
            <person name="Ho-Il K."/>
            <person name="Hahn J.H."/>
            <person name="Sangsakoo G."/>
            <person name="Vanavichit A."/>
            <person name="de Mattos Luiz.A.T."/>
            <person name="Zimmer P.D."/>
            <person name="Malone G."/>
            <person name="Dellagostin O."/>
            <person name="de Oliveira A.C."/>
            <person name="Bevan M."/>
            <person name="Bancroft I."/>
            <person name="Minx P."/>
            <person name="Cordum H."/>
            <person name="Wilson R."/>
            <person name="Cheng Z."/>
            <person name="Jin W."/>
            <person name="Jiang J."/>
            <person name="Leong S.A."/>
            <person name="Iwama H."/>
            <person name="Gojobori T."/>
            <person name="Itoh T."/>
            <person name="Niimura Y."/>
            <person name="Fujii Y."/>
            <person name="Habara T."/>
            <person name="Sakai H."/>
            <person name="Sato Y."/>
            <person name="Wilson G."/>
            <person name="Kumar K."/>
            <person name="McCouch S."/>
            <person name="Juretic N."/>
            <person name="Hoen D."/>
            <person name="Wright S."/>
            <person name="Bruskiewich R."/>
            <person name="Bureau T."/>
            <person name="Miyao A."/>
            <person name="Hirochika H."/>
            <person name="Nishikawa T."/>
            <person name="Kadowaki K."/>
            <person name="Sugiura M."/>
            <person name="Burr B."/>
            <person name="Sasaki T."/>
        </authorList>
    </citation>
    <scope>NUCLEOTIDE SEQUENCE [LARGE SCALE GENOMIC DNA]</scope>
    <source>
        <strain evidence="3">cv. Nipponbare</strain>
    </source>
</reference>
<feature type="region of interest" description="Disordered" evidence="1">
    <location>
        <begin position="1"/>
        <end position="29"/>
    </location>
</feature>
<dbReference type="AlphaFoldDB" id="Q5Z7T0"/>
<dbReference type="Proteomes" id="UP000000763">
    <property type="component" value="Chromosome 6"/>
</dbReference>
<gene>
    <name evidence="2" type="primary">OJ1136_F03.28</name>
</gene>
<protein>
    <submittedName>
        <fullName evidence="2">Uncharacterized protein</fullName>
    </submittedName>
</protein>
<accession>Q5Z7T0</accession>
<evidence type="ECO:0000313" key="2">
    <source>
        <dbReference type="EMBL" id="BAD54111.1"/>
    </source>
</evidence>
<proteinExistence type="predicted"/>
<evidence type="ECO:0000313" key="3">
    <source>
        <dbReference type="Proteomes" id="UP000000763"/>
    </source>
</evidence>
<sequence>MQMQAEEDGAEATDSISSTSKDSKDKLEKKQGHLLQLSEYKHCIMQENLSDSAHRPPCTPTTISMVGLEVTHNHFALLCFGSNNLAKVICIEKAKDVDFGTV</sequence>